<protein>
    <submittedName>
        <fullName evidence="8">Uncharacterized protein</fullName>
    </submittedName>
</protein>
<dbReference type="GO" id="GO:0000278">
    <property type="term" value="P:mitotic cell cycle"/>
    <property type="evidence" value="ECO:0007669"/>
    <property type="project" value="TreeGrafter"/>
</dbReference>
<dbReference type="GO" id="GO:0031122">
    <property type="term" value="P:cytoplasmic microtubule organization"/>
    <property type="evidence" value="ECO:0007669"/>
    <property type="project" value="TreeGrafter"/>
</dbReference>
<evidence type="ECO:0000313" key="8">
    <source>
        <dbReference type="EMBL" id="JAS35917.1"/>
    </source>
</evidence>
<dbReference type="InterPro" id="IPR041470">
    <property type="entry name" value="GCP_N"/>
</dbReference>
<keyword evidence="5" id="KW-0206">Cytoskeleton</keyword>
<dbReference type="Pfam" id="PF04130">
    <property type="entry name" value="GCP_C_terminal"/>
    <property type="match status" value="1"/>
</dbReference>
<dbReference type="GO" id="GO:0000922">
    <property type="term" value="C:spindle pole"/>
    <property type="evidence" value="ECO:0007669"/>
    <property type="project" value="InterPro"/>
</dbReference>
<dbReference type="PANTHER" id="PTHR19302">
    <property type="entry name" value="GAMMA TUBULIN COMPLEX PROTEIN"/>
    <property type="match status" value="1"/>
</dbReference>
<sequence length="641" mass="74483">MDVNQGFKLDHLSRVPEMGLVLHLMELGYLHNQIKSLCKDLESKGTAAKGLIAGINSELTNYYKVIADFETKLQTHKFRNEDSPMSEENFHNSPPITLRRLLVWGRDAMHHLQILCDICKNCLNKRGGMLISAVYTFFHHGDPFVQETVIKILSGVSMPLFKLICYWVIHGDLYDPMDEFFIIQDITCSEYNKWRNKYMLREKLIPAIMSYKQAEMVLNAGKCINFLNEICSKKIEINDARARLQILEDSGSGDLLTLADPTSELSQIIELAFLQASKLVLDVLKSEFKLYENFQALRRYMLMGQGDFFSYFLQLLEPELCKPATLLYKHNLISIMETAMRSTNAQFEDEDIANRLSVKLLEPSEGETGWDVFYLDYNVDGPLDTVFQLSQGAYRHIFLFLWKLKRLEYILSSTWREQTSFLKKLSRMNTEFRELQMVLTQSSLLTSEMVHYVHQVQSYILSEVMECTFENFVQKFKTATSIEEVINEHDKFLQEIRTRAFLCNDDRSKTFGSELRIINNLILDLRNVSVNFLSTAEVEFSRRVDYEILVEQEGTNFRSEAAHKAKKEEFSNNLLKVKAKLRLLSEGYQNVLKKLLIDLSSENQDLQLLANRIDFNEFYKRSDPKLSESMKLNFSNFSTSE</sequence>
<feature type="domain" description="Gamma tubulin complex component C-terminal" evidence="6">
    <location>
        <begin position="290"/>
        <end position="619"/>
    </location>
</feature>
<dbReference type="GO" id="GO:0007020">
    <property type="term" value="P:microtubule nucleation"/>
    <property type="evidence" value="ECO:0007669"/>
    <property type="project" value="InterPro"/>
</dbReference>
<comment type="similarity">
    <text evidence="2">Belongs to the TUBGCP family.</text>
</comment>
<gene>
    <name evidence="8" type="ORF">g.9482</name>
</gene>
<dbReference type="InterPro" id="IPR040457">
    <property type="entry name" value="GCP_C"/>
</dbReference>
<evidence type="ECO:0000256" key="5">
    <source>
        <dbReference type="ARBA" id="ARBA00023212"/>
    </source>
</evidence>
<organism evidence="8">
    <name type="scientific">Clastoptera arizonana</name>
    <name type="common">Arizona spittle bug</name>
    <dbReference type="NCBI Taxonomy" id="38151"/>
    <lineage>
        <taxon>Eukaryota</taxon>
        <taxon>Metazoa</taxon>
        <taxon>Ecdysozoa</taxon>
        <taxon>Arthropoda</taxon>
        <taxon>Hexapoda</taxon>
        <taxon>Insecta</taxon>
        <taxon>Pterygota</taxon>
        <taxon>Neoptera</taxon>
        <taxon>Paraneoptera</taxon>
        <taxon>Hemiptera</taxon>
        <taxon>Auchenorrhyncha</taxon>
        <taxon>Cercopoidea</taxon>
        <taxon>Clastopteridae</taxon>
        <taxon>Clastoptera</taxon>
    </lineage>
</organism>
<evidence type="ECO:0000256" key="3">
    <source>
        <dbReference type="ARBA" id="ARBA00022490"/>
    </source>
</evidence>
<dbReference type="GO" id="GO:0051011">
    <property type="term" value="F:microtubule minus-end binding"/>
    <property type="evidence" value="ECO:0007669"/>
    <property type="project" value="TreeGrafter"/>
</dbReference>
<accession>A0A1B6EDE2</accession>
<dbReference type="GO" id="GO:0051225">
    <property type="term" value="P:spindle assembly"/>
    <property type="evidence" value="ECO:0007669"/>
    <property type="project" value="TreeGrafter"/>
</dbReference>
<dbReference type="GO" id="GO:0051321">
    <property type="term" value="P:meiotic cell cycle"/>
    <property type="evidence" value="ECO:0007669"/>
    <property type="project" value="TreeGrafter"/>
</dbReference>
<proteinExistence type="inferred from homology"/>
<dbReference type="Gene3D" id="1.20.120.1900">
    <property type="entry name" value="Gamma-tubulin complex, C-terminal domain"/>
    <property type="match status" value="1"/>
</dbReference>
<dbReference type="GO" id="GO:0043015">
    <property type="term" value="F:gamma-tubulin binding"/>
    <property type="evidence" value="ECO:0007669"/>
    <property type="project" value="InterPro"/>
</dbReference>
<evidence type="ECO:0000256" key="4">
    <source>
        <dbReference type="ARBA" id="ARBA00022701"/>
    </source>
</evidence>
<dbReference type="InterPro" id="IPR042241">
    <property type="entry name" value="GCP_C_sf"/>
</dbReference>
<keyword evidence="3" id="KW-0963">Cytoplasm</keyword>
<name>A0A1B6EDE2_9HEMI</name>
<dbReference type="GO" id="GO:0000930">
    <property type="term" value="C:gamma-tubulin complex"/>
    <property type="evidence" value="ECO:0007669"/>
    <property type="project" value="TreeGrafter"/>
</dbReference>
<comment type="subcellular location">
    <subcellularLocation>
        <location evidence="1">Cytoplasm</location>
        <location evidence="1">Cytoskeleton</location>
    </subcellularLocation>
</comment>
<dbReference type="EMBL" id="GEDC01001381">
    <property type="protein sequence ID" value="JAS35917.1"/>
    <property type="molecule type" value="Transcribed_RNA"/>
</dbReference>
<feature type="domain" description="Gamma tubulin complex component protein N-terminal" evidence="7">
    <location>
        <begin position="5"/>
        <end position="287"/>
    </location>
</feature>
<keyword evidence="4" id="KW-0493">Microtubule</keyword>
<dbReference type="AlphaFoldDB" id="A0A1B6EDE2"/>
<dbReference type="PANTHER" id="PTHR19302:SF14">
    <property type="entry name" value="GAMMA-TUBULIN COMPLEX COMPONENT 3"/>
    <property type="match status" value="1"/>
</dbReference>
<evidence type="ECO:0000256" key="1">
    <source>
        <dbReference type="ARBA" id="ARBA00004245"/>
    </source>
</evidence>
<dbReference type="Pfam" id="PF17681">
    <property type="entry name" value="GCP_N_terminal"/>
    <property type="match status" value="1"/>
</dbReference>
<evidence type="ECO:0000259" key="6">
    <source>
        <dbReference type="Pfam" id="PF04130"/>
    </source>
</evidence>
<reference evidence="8" key="1">
    <citation type="submission" date="2015-12" db="EMBL/GenBank/DDBJ databases">
        <title>De novo transcriptome assembly of four potential Pierce s Disease insect vectors from Arizona vineyards.</title>
        <authorList>
            <person name="Tassone E.E."/>
        </authorList>
    </citation>
    <scope>NUCLEOTIDE SEQUENCE</scope>
</reference>
<dbReference type="InterPro" id="IPR007259">
    <property type="entry name" value="GCP"/>
</dbReference>
<evidence type="ECO:0000259" key="7">
    <source>
        <dbReference type="Pfam" id="PF17681"/>
    </source>
</evidence>
<evidence type="ECO:0000256" key="2">
    <source>
        <dbReference type="ARBA" id="ARBA00010337"/>
    </source>
</evidence>
<dbReference type="GO" id="GO:0005874">
    <property type="term" value="C:microtubule"/>
    <property type="evidence" value="ECO:0007669"/>
    <property type="project" value="UniProtKB-KW"/>
</dbReference>